<reference evidence="1" key="1">
    <citation type="journal article" date="2015" name="Nature">
        <title>Complex archaea that bridge the gap between prokaryotes and eukaryotes.</title>
        <authorList>
            <person name="Spang A."/>
            <person name="Saw J.H."/>
            <person name="Jorgensen S.L."/>
            <person name="Zaremba-Niedzwiedzka K."/>
            <person name="Martijn J."/>
            <person name="Lind A.E."/>
            <person name="van Eijk R."/>
            <person name="Schleper C."/>
            <person name="Guy L."/>
            <person name="Ettema T.J."/>
        </authorList>
    </citation>
    <scope>NUCLEOTIDE SEQUENCE</scope>
</reference>
<dbReference type="EMBL" id="LAZR01002920">
    <property type="protein sequence ID" value="KKN23980.1"/>
    <property type="molecule type" value="Genomic_DNA"/>
</dbReference>
<comment type="caution">
    <text evidence="1">The sequence shown here is derived from an EMBL/GenBank/DDBJ whole genome shotgun (WGS) entry which is preliminary data.</text>
</comment>
<evidence type="ECO:0000313" key="1">
    <source>
        <dbReference type="EMBL" id="KKN23980.1"/>
    </source>
</evidence>
<organism evidence="1">
    <name type="scientific">marine sediment metagenome</name>
    <dbReference type="NCBI Taxonomy" id="412755"/>
    <lineage>
        <taxon>unclassified sequences</taxon>
        <taxon>metagenomes</taxon>
        <taxon>ecological metagenomes</taxon>
    </lineage>
</organism>
<sequence length="187" mass="19769">MALDRKERRMKKLLTLLFALALMVPFAPVFAQMDAPEYAADGTVMIGRTVVGARMFTGRNGVGAATTDTFDFGMQSRYVRLCLEAGSTPREVAYFRFGHTIGVSTGQATDDGTGMTIFATTSAAFINGTIDYVGGTAFTVLAGSALPLTGGGDGTDLHCVTQPWETRGLILHSATAGTATVDVWAIR</sequence>
<proteinExistence type="predicted"/>
<name>A0A0F9NWT2_9ZZZZ</name>
<accession>A0A0F9NWT2</accession>
<gene>
    <name evidence="1" type="ORF">LCGC14_0899420</name>
</gene>
<dbReference type="AlphaFoldDB" id="A0A0F9NWT2"/>
<protein>
    <submittedName>
        <fullName evidence="1">Uncharacterized protein</fullName>
    </submittedName>
</protein>